<evidence type="ECO:0000313" key="2">
    <source>
        <dbReference type="EMBL" id="ROT36415.1"/>
    </source>
</evidence>
<dbReference type="EMBL" id="ML119059">
    <property type="protein sequence ID" value="ROT36415.1"/>
    <property type="molecule type" value="Genomic_DNA"/>
</dbReference>
<keyword evidence="3" id="KW-1185">Reference proteome</keyword>
<keyword evidence="1" id="KW-0472">Membrane</keyword>
<feature type="transmembrane region" description="Helical" evidence="1">
    <location>
        <begin position="123"/>
        <end position="144"/>
    </location>
</feature>
<dbReference type="RefSeq" id="XP_028464221.1">
    <property type="nucleotide sequence ID" value="XM_028614438.1"/>
</dbReference>
<protein>
    <submittedName>
        <fullName evidence="2">Uncharacterized protein</fullName>
    </submittedName>
</protein>
<reference evidence="2 3" key="1">
    <citation type="journal article" date="2018" name="Mol. Ecol.">
        <title>The obligate alkalophilic soda-lake fungus Sodiomyces alkalinus has shifted to a protein diet.</title>
        <authorList>
            <person name="Grum-Grzhimaylo A.A."/>
            <person name="Falkoski D.L."/>
            <person name="van den Heuvel J."/>
            <person name="Valero-Jimenez C.A."/>
            <person name="Min B."/>
            <person name="Choi I.G."/>
            <person name="Lipzen A."/>
            <person name="Daum C.G."/>
            <person name="Aanen D.K."/>
            <person name="Tsang A."/>
            <person name="Henrissat B."/>
            <person name="Bilanenko E.N."/>
            <person name="de Vries R.P."/>
            <person name="van Kan J.A.L."/>
            <person name="Grigoriev I.V."/>
            <person name="Debets A.J.M."/>
        </authorList>
    </citation>
    <scope>NUCLEOTIDE SEQUENCE [LARGE SCALE GENOMIC DNA]</scope>
    <source>
        <strain evidence="2 3">F11</strain>
    </source>
</reference>
<keyword evidence="1" id="KW-1133">Transmembrane helix</keyword>
<keyword evidence="1" id="KW-0812">Transmembrane</keyword>
<organism evidence="2 3">
    <name type="scientific">Sodiomyces alkalinus (strain CBS 110278 / VKM F-3762 / F11)</name>
    <name type="common">Alkaliphilic filamentous fungus</name>
    <dbReference type="NCBI Taxonomy" id="1314773"/>
    <lineage>
        <taxon>Eukaryota</taxon>
        <taxon>Fungi</taxon>
        <taxon>Dikarya</taxon>
        <taxon>Ascomycota</taxon>
        <taxon>Pezizomycotina</taxon>
        <taxon>Sordariomycetes</taxon>
        <taxon>Hypocreomycetidae</taxon>
        <taxon>Glomerellales</taxon>
        <taxon>Plectosphaerellaceae</taxon>
        <taxon>Sodiomyces</taxon>
    </lineage>
</organism>
<dbReference type="GeneID" id="39582916"/>
<name>A0A3N2PPI2_SODAK</name>
<evidence type="ECO:0000313" key="3">
    <source>
        <dbReference type="Proteomes" id="UP000272025"/>
    </source>
</evidence>
<accession>A0A3N2PPI2</accession>
<sequence>MDRGKSTDDQGALNVNLYLLEFLDDHNHNPIPPTPVLRGAIWGPVLLPHVTLGCSNKASASSIGTYFPVWGAFRHVSLGMAPHGFCLRVYAVSELEMFGWGIAVSGWELQSADPQRLQTKTNFLIISLGLGFWGGYLSSIPFSLPNITNITFSQEMSAFRIVVFNIVVLVILLRKGRAIFSFLTRKDELSYFLATFCCLQEQGKHSRTDDGDKGQDSRL</sequence>
<evidence type="ECO:0000256" key="1">
    <source>
        <dbReference type="SAM" id="Phobius"/>
    </source>
</evidence>
<dbReference type="Proteomes" id="UP000272025">
    <property type="component" value="Unassembled WGS sequence"/>
</dbReference>
<dbReference type="AlphaFoldDB" id="A0A3N2PPI2"/>
<proteinExistence type="predicted"/>
<feature type="transmembrane region" description="Helical" evidence="1">
    <location>
        <begin position="156"/>
        <end position="173"/>
    </location>
</feature>
<gene>
    <name evidence="2" type="ORF">SODALDRAFT_362219</name>
</gene>